<reference evidence="1" key="1">
    <citation type="submission" date="2019-02" db="EMBL/GenBank/DDBJ databases">
        <authorList>
            <person name="Gruber-Vodicka R. H."/>
            <person name="Seah K. B. B."/>
        </authorList>
    </citation>
    <scope>NUCLEOTIDE SEQUENCE</scope>
    <source>
        <strain evidence="2">BECK_S1320</strain>
        <strain evidence="1">BECK_S1321</strain>
    </source>
</reference>
<dbReference type="EMBL" id="CAADFU010000024">
    <property type="protein sequence ID" value="VFK43331.1"/>
    <property type="molecule type" value="Genomic_DNA"/>
</dbReference>
<name>A0A450Y7Q0_9GAMM</name>
<sequence>MDTGQAITIPGRTTEYASLLNQYENSEFGIEQTMKLSQVTKEIRLAQEDRLPEIHELIRSFIPGPEIGRDDTAKIMKFAGGWQDLTDGKFADLSQEIAARRARAFSGRIGREAIVD</sequence>
<evidence type="ECO:0000313" key="2">
    <source>
        <dbReference type="EMBL" id="VFK43331.1"/>
    </source>
</evidence>
<accession>A0A450Y7Q0</accession>
<organism evidence="1">
    <name type="scientific">Candidatus Kentrum sp. SD</name>
    <dbReference type="NCBI Taxonomy" id="2126332"/>
    <lineage>
        <taxon>Bacteria</taxon>
        <taxon>Pseudomonadati</taxon>
        <taxon>Pseudomonadota</taxon>
        <taxon>Gammaproteobacteria</taxon>
        <taxon>Candidatus Kentrum</taxon>
    </lineage>
</organism>
<proteinExistence type="predicted"/>
<gene>
    <name evidence="2" type="ORF">BECKSD772E_GA0070983_102422</name>
    <name evidence="1" type="ORF">BECKSD772F_GA0070984_101624</name>
</gene>
<dbReference type="EMBL" id="CAADFR010000016">
    <property type="protein sequence ID" value="VFK37538.1"/>
    <property type="molecule type" value="Genomic_DNA"/>
</dbReference>
<dbReference type="AlphaFoldDB" id="A0A450Y7Q0"/>
<evidence type="ECO:0000313" key="1">
    <source>
        <dbReference type="EMBL" id="VFK37538.1"/>
    </source>
</evidence>
<protein>
    <submittedName>
        <fullName evidence="1">Uncharacterized protein</fullName>
    </submittedName>
</protein>